<feature type="compositionally biased region" description="Basic and acidic residues" evidence="1">
    <location>
        <begin position="27"/>
        <end position="38"/>
    </location>
</feature>
<accession>A0ABD6EZI6</accession>
<feature type="compositionally biased region" description="Polar residues" evidence="1">
    <location>
        <begin position="104"/>
        <end position="113"/>
    </location>
</feature>
<proteinExistence type="predicted"/>
<feature type="compositionally biased region" description="Polar residues" evidence="1">
    <location>
        <begin position="59"/>
        <end position="68"/>
    </location>
</feature>
<gene>
    <name evidence="2" type="ORF">AB6A40_010343</name>
</gene>
<dbReference type="EMBL" id="JBGFUD010013138">
    <property type="protein sequence ID" value="MFH4983634.1"/>
    <property type="molecule type" value="Genomic_DNA"/>
</dbReference>
<feature type="compositionally biased region" description="Basic and acidic residues" evidence="1">
    <location>
        <begin position="78"/>
        <end position="87"/>
    </location>
</feature>
<comment type="caution">
    <text evidence="2">The sequence shown here is derived from an EMBL/GenBank/DDBJ whole genome shotgun (WGS) entry which is preliminary data.</text>
</comment>
<organism evidence="2 3">
    <name type="scientific">Gnathostoma spinigerum</name>
    <dbReference type="NCBI Taxonomy" id="75299"/>
    <lineage>
        <taxon>Eukaryota</taxon>
        <taxon>Metazoa</taxon>
        <taxon>Ecdysozoa</taxon>
        <taxon>Nematoda</taxon>
        <taxon>Chromadorea</taxon>
        <taxon>Rhabditida</taxon>
        <taxon>Spirurina</taxon>
        <taxon>Gnathostomatomorpha</taxon>
        <taxon>Gnathostomatoidea</taxon>
        <taxon>Gnathostomatidae</taxon>
        <taxon>Gnathostoma</taxon>
    </lineage>
</organism>
<feature type="compositionally biased region" description="Polar residues" evidence="1">
    <location>
        <begin position="11"/>
        <end position="20"/>
    </location>
</feature>
<reference evidence="2 3" key="1">
    <citation type="submission" date="2024-08" db="EMBL/GenBank/DDBJ databases">
        <title>Gnathostoma spinigerum genome.</title>
        <authorList>
            <person name="Gonzalez-Bertolin B."/>
            <person name="Monzon S."/>
            <person name="Zaballos A."/>
            <person name="Jimenez P."/>
            <person name="Dekumyoy P."/>
            <person name="Varona S."/>
            <person name="Cuesta I."/>
            <person name="Sumanam S."/>
            <person name="Adisakwattana P."/>
            <person name="Gasser R.B."/>
            <person name="Hernandez-Gonzalez A."/>
            <person name="Young N.D."/>
            <person name="Perteguer M.J."/>
        </authorList>
    </citation>
    <scope>NUCLEOTIDE SEQUENCE [LARGE SCALE GENOMIC DNA]</scope>
    <source>
        <strain evidence="2">AL3</strain>
        <tissue evidence="2">Liver</tissue>
    </source>
</reference>
<sequence>MRGGDNVEGNVLTQPASTAKSGFGREVSPDERTFEREGPLTIPSERPFDAAEAEEDVKVTSSDVQSPWSPDILPDGESEQRRFEMRPRPPTPPKTLDDEDVKPTTLNFRSTPTHRSDGK</sequence>
<protein>
    <submittedName>
        <fullName evidence="2">Uncharacterized protein</fullName>
    </submittedName>
</protein>
<evidence type="ECO:0000256" key="1">
    <source>
        <dbReference type="SAM" id="MobiDB-lite"/>
    </source>
</evidence>
<dbReference type="Proteomes" id="UP001608902">
    <property type="component" value="Unassembled WGS sequence"/>
</dbReference>
<evidence type="ECO:0000313" key="3">
    <source>
        <dbReference type="Proteomes" id="UP001608902"/>
    </source>
</evidence>
<keyword evidence="3" id="KW-1185">Reference proteome</keyword>
<name>A0ABD6EZI6_9BILA</name>
<dbReference type="AlphaFoldDB" id="A0ABD6EZI6"/>
<evidence type="ECO:0000313" key="2">
    <source>
        <dbReference type="EMBL" id="MFH4983634.1"/>
    </source>
</evidence>
<feature type="region of interest" description="Disordered" evidence="1">
    <location>
        <begin position="1"/>
        <end position="119"/>
    </location>
</feature>